<dbReference type="Proteomes" id="UP000013782">
    <property type="component" value="Unassembled WGS sequence"/>
</dbReference>
<protein>
    <submittedName>
        <fullName evidence="1">Uncharacterized protein</fullName>
    </submittedName>
</protein>
<name>R2T3Q2_9ENTE</name>
<accession>R2T3Q2</accession>
<keyword evidence="2" id="KW-1185">Reference proteome</keyword>
<organism evidence="1 2">
    <name type="scientific">Enterococcus pallens ATCC BAA-351</name>
    <dbReference type="NCBI Taxonomy" id="1158607"/>
    <lineage>
        <taxon>Bacteria</taxon>
        <taxon>Bacillati</taxon>
        <taxon>Bacillota</taxon>
        <taxon>Bacilli</taxon>
        <taxon>Lactobacillales</taxon>
        <taxon>Enterococcaceae</taxon>
        <taxon>Enterococcus</taxon>
    </lineage>
</organism>
<proteinExistence type="predicted"/>
<dbReference type="AlphaFoldDB" id="R2T3Q2"/>
<evidence type="ECO:0000313" key="1">
    <source>
        <dbReference type="EMBL" id="EOH94859.1"/>
    </source>
</evidence>
<dbReference type="HOGENOM" id="CLU_3098632_0_0_9"/>
<evidence type="ECO:0000313" key="2">
    <source>
        <dbReference type="Proteomes" id="UP000013782"/>
    </source>
</evidence>
<sequence>MIIVHDESRCTISLFHEEICGSIFEVTYLTEHDAKVMIDFLLLFAQMSLLI</sequence>
<gene>
    <name evidence="1" type="ORF">UAU_01781</name>
</gene>
<comment type="caution">
    <text evidence="1">The sequence shown here is derived from an EMBL/GenBank/DDBJ whole genome shotgun (WGS) entry which is preliminary data.</text>
</comment>
<reference evidence="1 2" key="1">
    <citation type="submission" date="2013-02" db="EMBL/GenBank/DDBJ databases">
        <title>The Genome Sequence of Enterococcus pallens BAA-351.</title>
        <authorList>
            <consortium name="The Broad Institute Genome Sequencing Platform"/>
            <consortium name="The Broad Institute Genome Sequencing Center for Infectious Disease"/>
            <person name="Earl A.M."/>
            <person name="Gilmore M.S."/>
            <person name="Lebreton F."/>
            <person name="Walker B."/>
            <person name="Young S.K."/>
            <person name="Zeng Q."/>
            <person name="Gargeya S."/>
            <person name="Fitzgerald M."/>
            <person name="Haas B."/>
            <person name="Abouelleil A."/>
            <person name="Alvarado L."/>
            <person name="Arachchi H.M."/>
            <person name="Berlin A.M."/>
            <person name="Chapman S.B."/>
            <person name="Dewar J."/>
            <person name="Goldberg J."/>
            <person name="Griggs A."/>
            <person name="Gujja S."/>
            <person name="Hansen M."/>
            <person name="Howarth C."/>
            <person name="Imamovic A."/>
            <person name="Larimer J."/>
            <person name="McCowan C."/>
            <person name="Murphy C."/>
            <person name="Neiman D."/>
            <person name="Pearson M."/>
            <person name="Priest M."/>
            <person name="Roberts A."/>
            <person name="Saif S."/>
            <person name="Shea T."/>
            <person name="Sisk P."/>
            <person name="Sykes S."/>
            <person name="Wortman J."/>
            <person name="Nusbaum C."/>
            <person name="Birren B."/>
        </authorList>
    </citation>
    <scope>NUCLEOTIDE SEQUENCE [LARGE SCALE GENOMIC DNA]</scope>
    <source>
        <strain evidence="1 2">ATCC BAA-351</strain>
    </source>
</reference>
<dbReference type="RefSeq" id="WP_010756778.1">
    <property type="nucleotide sequence ID" value="NZ_ASWD01000006.1"/>
</dbReference>
<dbReference type="EMBL" id="AJAQ01000014">
    <property type="protein sequence ID" value="EOH94859.1"/>
    <property type="molecule type" value="Genomic_DNA"/>
</dbReference>